<dbReference type="Proteomes" id="UP000626844">
    <property type="component" value="Unassembled WGS sequence"/>
</dbReference>
<dbReference type="InterPro" id="IPR032875">
    <property type="entry name" value="Succ_CoA_lig_flav_dom"/>
</dbReference>
<reference evidence="5" key="1">
    <citation type="submission" date="2020-09" db="EMBL/GenBank/DDBJ databases">
        <title>A novel bacterium of genus Bacillus, isolated from South China Sea.</title>
        <authorList>
            <person name="Huang H."/>
            <person name="Mo K."/>
            <person name="Hu Y."/>
        </authorList>
    </citation>
    <scope>NUCLEOTIDE SEQUENCE</scope>
    <source>
        <strain evidence="5">IB182487</strain>
    </source>
</reference>
<protein>
    <submittedName>
        <fullName evidence="5">CoA-binding protein</fullName>
    </submittedName>
</protein>
<gene>
    <name evidence="5" type="ORF">IC621_12125</name>
</gene>
<evidence type="ECO:0000259" key="4">
    <source>
        <dbReference type="SMART" id="SM00881"/>
    </source>
</evidence>
<dbReference type="Gene3D" id="3.40.50.261">
    <property type="entry name" value="Succinyl-CoA synthetase domains"/>
    <property type="match status" value="2"/>
</dbReference>
<organism evidence="5 6">
    <name type="scientific">Metabacillus arenae</name>
    <dbReference type="NCBI Taxonomy" id="2771434"/>
    <lineage>
        <taxon>Bacteria</taxon>
        <taxon>Bacillati</taxon>
        <taxon>Bacillota</taxon>
        <taxon>Bacilli</taxon>
        <taxon>Bacillales</taxon>
        <taxon>Bacillaceae</taxon>
        <taxon>Metabacillus</taxon>
    </lineage>
</organism>
<feature type="domain" description="CoA-binding" evidence="4">
    <location>
        <begin position="15"/>
        <end position="110"/>
    </location>
</feature>
<keyword evidence="6" id="KW-1185">Reference proteome</keyword>
<dbReference type="InterPro" id="IPR016102">
    <property type="entry name" value="Succinyl-CoA_synth-like"/>
</dbReference>
<dbReference type="InterPro" id="IPR003781">
    <property type="entry name" value="CoA-bd"/>
</dbReference>
<evidence type="ECO:0000256" key="1">
    <source>
        <dbReference type="ARBA" id="ARBA00022598"/>
    </source>
</evidence>
<dbReference type="GO" id="GO:0005524">
    <property type="term" value="F:ATP binding"/>
    <property type="evidence" value="ECO:0007669"/>
    <property type="project" value="UniProtKB-KW"/>
</dbReference>
<evidence type="ECO:0000313" key="6">
    <source>
        <dbReference type="Proteomes" id="UP000626844"/>
    </source>
</evidence>
<evidence type="ECO:0000313" key="5">
    <source>
        <dbReference type="EMBL" id="MBD1380980.1"/>
    </source>
</evidence>
<dbReference type="PANTHER" id="PTHR43334">
    <property type="entry name" value="ACETATE--COA LIGASE [ADP-FORMING]"/>
    <property type="match status" value="1"/>
</dbReference>
<dbReference type="GO" id="GO:0016874">
    <property type="term" value="F:ligase activity"/>
    <property type="evidence" value="ECO:0007669"/>
    <property type="project" value="UniProtKB-KW"/>
</dbReference>
<comment type="caution">
    <text evidence="5">The sequence shown here is derived from an EMBL/GenBank/DDBJ whole genome shotgun (WGS) entry which is preliminary data.</text>
</comment>
<dbReference type="InterPro" id="IPR051538">
    <property type="entry name" value="Acyl-CoA_Synth/Transferase"/>
</dbReference>
<dbReference type="PANTHER" id="PTHR43334:SF1">
    <property type="entry name" value="3-HYDROXYPROPIONATE--COA LIGASE [ADP-FORMING]"/>
    <property type="match status" value="1"/>
</dbReference>
<dbReference type="EMBL" id="JACXAI010000014">
    <property type="protein sequence ID" value="MBD1380980.1"/>
    <property type="molecule type" value="Genomic_DNA"/>
</dbReference>
<evidence type="ECO:0000256" key="3">
    <source>
        <dbReference type="ARBA" id="ARBA00022840"/>
    </source>
</evidence>
<keyword evidence="3" id="KW-0067">ATP-binding</keyword>
<sequence length="456" mass="50817">MIILIEYNFPDLSYLLSPKSVAFIGASIDTNTIGGRVLINLQKSHYKGKIYPVHPEYNEIFGIRTYPNLMSIPEQVDTVVIIAAARSVVPLLNECEEKKVKFIVLLTCFAEPAEDHRVLEKTLRAFSDGTGIRILGSNSYGLFNINEPFGISSSLFYEPNRLQKGRISVITVDGGLGRTVLDAADRGIGFNYWISTGNESDLEVADFIKYMAYDSSTQVIFALVEGIKDKQKFRNAAKAANRAGKPLLLFNIGNPETGVEDNQAGIISTADINELIDVGWLFVTHGIPAGNRIGIFAYSPGIKTLLANKCRLANLTVLDLTNKTKVLLQELAPEFGMASNPIHLTSSIFQNLGVFREYLEIFANDPNLDVVFVPFPYKLGTYTEMMVRQTIEVAKRMNKPIIPLWTSLSGELETSFEILIDSQLPFYRTADACILAVKHFTDYYLNRSVLMKKNIL</sequence>
<dbReference type="Gene3D" id="3.40.50.720">
    <property type="entry name" value="NAD(P)-binding Rossmann-like Domain"/>
    <property type="match status" value="1"/>
</dbReference>
<keyword evidence="2" id="KW-0547">Nucleotide-binding</keyword>
<keyword evidence="1" id="KW-0436">Ligase</keyword>
<dbReference type="RefSeq" id="WP_191158575.1">
    <property type="nucleotide sequence ID" value="NZ_JACXAI010000014.1"/>
</dbReference>
<accession>A0A926NH52</accession>
<evidence type="ECO:0000256" key="2">
    <source>
        <dbReference type="ARBA" id="ARBA00022741"/>
    </source>
</evidence>
<dbReference type="Pfam" id="PF13380">
    <property type="entry name" value="CoA_binding_2"/>
    <property type="match status" value="1"/>
</dbReference>
<dbReference type="InterPro" id="IPR036291">
    <property type="entry name" value="NAD(P)-bd_dom_sf"/>
</dbReference>
<dbReference type="SUPFAM" id="SSF51735">
    <property type="entry name" value="NAD(P)-binding Rossmann-fold domains"/>
    <property type="match status" value="1"/>
</dbReference>
<name>A0A926NH52_9BACI</name>
<proteinExistence type="predicted"/>
<dbReference type="AlphaFoldDB" id="A0A926NH52"/>
<dbReference type="SMART" id="SM00881">
    <property type="entry name" value="CoA_binding"/>
    <property type="match status" value="1"/>
</dbReference>
<dbReference type="SUPFAM" id="SSF52210">
    <property type="entry name" value="Succinyl-CoA synthetase domains"/>
    <property type="match status" value="2"/>
</dbReference>
<dbReference type="Pfam" id="PF13607">
    <property type="entry name" value="Succ_CoA_lig"/>
    <property type="match status" value="1"/>
</dbReference>